<feature type="region of interest" description="Disordered" evidence="1">
    <location>
        <begin position="73"/>
        <end position="215"/>
    </location>
</feature>
<feature type="compositionally biased region" description="Low complexity" evidence="1">
    <location>
        <begin position="82"/>
        <end position="95"/>
    </location>
</feature>
<dbReference type="EMBL" id="KN818226">
    <property type="protein sequence ID" value="KIL69025.1"/>
    <property type="molecule type" value="Genomic_DNA"/>
</dbReference>
<feature type="compositionally biased region" description="Low complexity" evidence="1">
    <location>
        <begin position="110"/>
        <end position="120"/>
    </location>
</feature>
<dbReference type="AlphaFoldDB" id="A0A0C2SZS9"/>
<dbReference type="Proteomes" id="UP000054549">
    <property type="component" value="Unassembled WGS sequence"/>
</dbReference>
<name>A0A0C2SZS9_AMAMK</name>
<gene>
    <name evidence="2" type="ORF">M378DRAFT_762200</name>
</gene>
<feature type="compositionally biased region" description="Polar residues" evidence="1">
    <location>
        <begin position="291"/>
        <end position="301"/>
    </location>
</feature>
<feature type="region of interest" description="Disordered" evidence="1">
    <location>
        <begin position="243"/>
        <end position="301"/>
    </location>
</feature>
<feature type="compositionally biased region" description="Polar residues" evidence="1">
    <location>
        <begin position="273"/>
        <end position="284"/>
    </location>
</feature>
<keyword evidence="3" id="KW-1185">Reference proteome</keyword>
<dbReference type="OrthoDB" id="3070579at2759"/>
<organism evidence="2 3">
    <name type="scientific">Amanita muscaria (strain Koide BX008)</name>
    <dbReference type="NCBI Taxonomy" id="946122"/>
    <lineage>
        <taxon>Eukaryota</taxon>
        <taxon>Fungi</taxon>
        <taxon>Dikarya</taxon>
        <taxon>Basidiomycota</taxon>
        <taxon>Agaricomycotina</taxon>
        <taxon>Agaricomycetes</taxon>
        <taxon>Agaricomycetidae</taxon>
        <taxon>Agaricales</taxon>
        <taxon>Pluteineae</taxon>
        <taxon>Amanitaceae</taxon>
        <taxon>Amanita</taxon>
    </lineage>
</organism>
<dbReference type="InParanoid" id="A0A0C2SZS9"/>
<feature type="compositionally biased region" description="Low complexity" evidence="1">
    <location>
        <begin position="177"/>
        <end position="215"/>
    </location>
</feature>
<evidence type="ECO:0000313" key="2">
    <source>
        <dbReference type="EMBL" id="KIL69025.1"/>
    </source>
</evidence>
<protein>
    <submittedName>
        <fullName evidence="2">Uncharacterized protein</fullName>
    </submittedName>
</protein>
<evidence type="ECO:0000313" key="3">
    <source>
        <dbReference type="Proteomes" id="UP000054549"/>
    </source>
</evidence>
<accession>A0A0C2SZS9</accession>
<reference evidence="2 3" key="1">
    <citation type="submission" date="2014-04" db="EMBL/GenBank/DDBJ databases">
        <title>Evolutionary Origins and Diversification of the Mycorrhizal Mutualists.</title>
        <authorList>
            <consortium name="DOE Joint Genome Institute"/>
            <consortium name="Mycorrhizal Genomics Consortium"/>
            <person name="Kohler A."/>
            <person name="Kuo A."/>
            <person name="Nagy L.G."/>
            <person name="Floudas D."/>
            <person name="Copeland A."/>
            <person name="Barry K.W."/>
            <person name="Cichocki N."/>
            <person name="Veneault-Fourrey C."/>
            <person name="LaButti K."/>
            <person name="Lindquist E.A."/>
            <person name="Lipzen A."/>
            <person name="Lundell T."/>
            <person name="Morin E."/>
            <person name="Murat C."/>
            <person name="Riley R."/>
            <person name="Ohm R."/>
            <person name="Sun H."/>
            <person name="Tunlid A."/>
            <person name="Henrissat B."/>
            <person name="Grigoriev I.V."/>
            <person name="Hibbett D.S."/>
            <person name="Martin F."/>
        </authorList>
    </citation>
    <scope>NUCLEOTIDE SEQUENCE [LARGE SCALE GENOMIC DNA]</scope>
    <source>
        <strain evidence="2 3">Koide BX008</strain>
    </source>
</reference>
<proteinExistence type="predicted"/>
<evidence type="ECO:0000256" key="1">
    <source>
        <dbReference type="SAM" id="MobiDB-lite"/>
    </source>
</evidence>
<feature type="compositionally biased region" description="Low complexity" evidence="1">
    <location>
        <begin position="154"/>
        <end position="170"/>
    </location>
</feature>
<dbReference type="HOGENOM" id="CLU_809034_0_0_1"/>
<sequence length="301" mass="31096">MDSFPDAAYPHYHLLPSPTPSDHSHYPFFTHDSDRHPSSALSLNLSSLAVASPSSASALTPVTPISPNTTPFHVYPHHNIHSHPSAAHPHQLPALHHSHIPSPFQFDPVTSSQQTSQASSPRAGGTAHSHSPGQKHQGGYDSERAPSTNGGGAPLSSSAGSSAPSAVAAAFDHRRSAVSGTSSNSASTGTPPGPSRSSSTSSSLPRKRSFSTSSSVALVEESMYDVDHREAVAALDLAGAGYPDDIEMRTAPPPPQQNDGGTSSGSDDHGARPSTNGAPGSTINVLGKPMATNNFVSKLYQ</sequence>
<dbReference type="STRING" id="946122.A0A0C2SZS9"/>